<keyword evidence="1" id="KW-1133">Transmembrane helix</keyword>
<dbReference type="InterPro" id="IPR009845">
    <property type="entry name" value="DUF1405"/>
</dbReference>
<feature type="transmembrane region" description="Helical" evidence="1">
    <location>
        <begin position="120"/>
        <end position="140"/>
    </location>
</feature>
<dbReference type="AlphaFoldDB" id="A0ABD5Z1S3"/>
<keyword evidence="1" id="KW-0472">Membrane</keyword>
<organism evidence="2 3">
    <name type="scientific">Halospeciosus flavus</name>
    <dbReference type="NCBI Taxonomy" id="3032283"/>
    <lineage>
        <taxon>Archaea</taxon>
        <taxon>Methanobacteriati</taxon>
        <taxon>Methanobacteriota</taxon>
        <taxon>Stenosarchaea group</taxon>
        <taxon>Halobacteria</taxon>
        <taxon>Halobacteriales</taxon>
        <taxon>Halobacteriaceae</taxon>
        <taxon>Halospeciosus</taxon>
    </lineage>
</organism>
<keyword evidence="1" id="KW-0812">Transmembrane</keyword>
<dbReference type="EMBL" id="JBHTAR010000011">
    <property type="protein sequence ID" value="MFC7199131.1"/>
    <property type="molecule type" value="Genomic_DNA"/>
</dbReference>
<name>A0ABD5Z1S3_9EURY</name>
<dbReference type="PANTHER" id="PTHR40042:SF1">
    <property type="entry name" value="DUF1405 DOMAIN-CONTAINING PROTEIN"/>
    <property type="match status" value="1"/>
</dbReference>
<dbReference type="Proteomes" id="UP001596447">
    <property type="component" value="Unassembled WGS sequence"/>
</dbReference>
<keyword evidence="3" id="KW-1185">Reference proteome</keyword>
<feature type="transmembrane region" description="Helical" evidence="1">
    <location>
        <begin position="86"/>
        <end position="114"/>
    </location>
</feature>
<evidence type="ECO:0000313" key="2">
    <source>
        <dbReference type="EMBL" id="MFC7199131.1"/>
    </source>
</evidence>
<accession>A0ABD5Z1S3</accession>
<evidence type="ECO:0000256" key="1">
    <source>
        <dbReference type="SAM" id="Phobius"/>
    </source>
</evidence>
<gene>
    <name evidence="2" type="ORF">ACFQJ9_06830</name>
</gene>
<feature type="transmembrane region" description="Helical" evidence="1">
    <location>
        <begin position="147"/>
        <end position="166"/>
    </location>
</feature>
<dbReference type="Pfam" id="PF07187">
    <property type="entry name" value="DUF1405"/>
    <property type="match status" value="1"/>
</dbReference>
<proteinExistence type="predicted"/>
<comment type="caution">
    <text evidence="2">The sequence shown here is derived from an EMBL/GenBank/DDBJ whole genome shotgun (WGS) entry which is preliminary data.</text>
</comment>
<reference evidence="2 3" key="1">
    <citation type="journal article" date="2019" name="Int. J. Syst. Evol. Microbiol.">
        <title>The Global Catalogue of Microorganisms (GCM) 10K type strain sequencing project: providing services to taxonomists for standard genome sequencing and annotation.</title>
        <authorList>
            <consortium name="The Broad Institute Genomics Platform"/>
            <consortium name="The Broad Institute Genome Sequencing Center for Infectious Disease"/>
            <person name="Wu L."/>
            <person name="Ma J."/>
        </authorList>
    </citation>
    <scope>NUCLEOTIDE SEQUENCE [LARGE SCALE GENOMIC DNA]</scope>
    <source>
        <strain evidence="2 3">XZGYJ-43</strain>
    </source>
</reference>
<dbReference type="RefSeq" id="WP_279529076.1">
    <property type="nucleotide sequence ID" value="NZ_CP122312.1"/>
</dbReference>
<sequence>MRSPLPAWVARTYLDEPAGRLALLLVNGLGFFVGLRFYLPQLSEVPVYGWPLLIDSPLALALVTGSLLTLYPVARARYPSSPVLDVLNTLAFAACLKYGLWTAFVLNYFFPLYYPDLWEYFGILLTHLVMVGEAFLIPYYGRTSKPALAVVLGWFLLNDAVDYGFAIYPRLRAEELGVVPVVTVLLSVACVALAWYCMDEGTSWREAVAEAVRE</sequence>
<feature type="transmembrane region" description="Helical" evidence="1">
    <location>
        <begin position="178"/>
        <end position="197"/>
    </location>
</feature>
<feature type="transmembrane region" description="Helical" evidence="1">
    <location>
        <begin position="21"/>
        <end position="39"/>
    </location>
</feature>
<evidence type="ECO:0000313" key="3">
    <source>
        <dbReference type="Proteomes" id="UP001596447"/>
    </source>
</evidence>
<feature type="transmembrane region" description="Helical" evidence="1">
    <location>
        <begin position="51"/>
        <end position="74"/>
    </location>
</feature>
<dbReference type="PANTHER" id="PTHR40042">
    <property type="entry name" value="HYPOTHETICAL MEMBRANE SPANNING PROTEIN"/>
    <property type="match status" value="1"/>
</dbReference>
<protein>
    <submittedName>
        <fullName evidence="2">DUF1405 domain-containing protein</fullName>
    </submittedName>
</protein>